<dbReference type="Proteomes" id="UP000735874">
    <property type="component" value="Unassembled WGS sequence"/>
</dbReference>
<organism evidence="3 5">
    <name type="scientific">Phytophthora cactorum</name>
    <dbReference type="NCBI Taxonomy" id="29920"/>
    <lineage>
        <taxon>Eukaryota</taxon>
        <taxon>Sar</taxon>
        <taxon>Stramenopiles</taxon>
        <taxon>Oomycota</taxon>
        <taxon>Peronosporomycetes</taxon>
        <taxon>Peronosporales</taxon>
        <taxon>Peronosporaceae</taxon>
        <taxon>Phytophthora</taxon>
    </lineage>
</organism>
<dbReference type="Proteomes" id="UP000736787">
    <property type="component" value="Unassembled WGS sequence"/>
</dbReference>
<dbReference type="Proteomes" id="UP000774804">
    <property type="component" value="Unassembled WGS sequence"/>
</dbReference>
<name>A0A8T1LFC5_9STRA</name>
<dbReference type="EMBL" id="RCML01000047">
    <property type="protein sequence ID" value="KAG2995597.1"/>
    <property type="molecule type" value="Genomic_DNA"/>
</dbReference>
<dbReference type="EMBL" id="RCMK01000037">
    <property type="protein sequence ID" value="KAG2952434.1"/>
    <property type="molecule type" value="Genomic_DNA"/>
</dbReference>
<sequence length="91" mass="10707">MSFLDDSDRSKLGRQRRRNGLYRVQEQISRPIKGSAAICSCLCSMIEFRFWWLLGSELTELKVVSKEGYLGKITIYRISLAKQWRLVYRVT</sequence>
<dbReference type="Proteomes" id="UP000697107">
    <property type="component" value="Unassembled WGS sequence"/>
</dbReference>
<dbReference type="EMBL" id="RCMI01000033">
    <property type="protein sequence ID" value="KAG2940789.1"/>
    <property type="molecule type" value="Genomic_DNA"/>
</dbReference>
<evidence type="ECO:0000313" key="1">
    <source>
        <dbReference type="EMBL" id="KAG2866587.1"/>
    </source>
</evidence>
<gene>
    <name evidence="1" type="ORF">PC113_g2675</name>
    <name evidence="2" type="ORF">PC115_g2340</name>
    <name evidence="3" type="ORF">PC117_g2794</name>
    <name evidence="4" type="ORF">PC118_g2935</name>
</gene>
<evidence type="ECO:0000313" key="5">
    <source>
        <dbReference type="Proteomes" id="UP000736787"/>
    </source>
</evidence>
<proteinExistence type="predicted"/>
<protein>
    <submittedName>
        <fullName evidence="3">Uncharacterized protein</fullName>
    </submittedName>
</protein>
<dbReference type="AlphaFoldDB" id="A0A8T1LFC5"/>
<dbReference type="EMBL" id="RCMG01000037">
    <property type="protein sequence ID" value="KAG2866587.1"/>
    <property type="molecule type" value="Genomic_DNA"/>
</dbReference>
<reference evidence="3" key="1">
    <citation type="submission" date="2018-10" db="EMBL/GenBank/DDBJ databases">
        <title>Effector identification in a new, highly contiguous assembly of the strawberry crown rot pathogen Phytophthora cactorum.</title>
        <authorList>
            <person name="Armitage A.D."/>
            <person name="Nellist C.F."/>
            <person name="Bates H."/>
            <person name="Vickerstaff R.J."/>
            <person name="Harrison R.J."/>
        </authorList>
    </citation>
    <scope>NUCLEOTIDE SEQUENCE</scope>
    <source>
        <strain evidence="1">15-7</strain>
        <strain evidence="2">4032</strain>
        <strain evidence="3">4040</strain>
        <strain evidence="4">P415</strain>
    </source>
</reference>
<evidence type="ECO:0000313" key="4">
    <source>
        <dbReference type="EMBL" id="KAG2995597.1"/>
    </source>
</evidence>
<evidence type="ECO:0000313" key="2">
    <source>
        <dbReference type="EMBL" id="KAG2940789.1"/>
    </source>
</evidence>
<evidence type="ECO:0000313" key="3">
    <source>
        <dbReference type="EMBL" id="KAG2952434.1"/>
    </source>
</evidence>
<accession>A0A8T1LFC5</accession>
<comment type="caution">
    <text evidence="3">The sequence shown here is derived from an EMBL/GenBank/DDBJ whole genome shotgun (WGS) entry which is preliminary data.</text>
</comment>